<proteinExistence type="predicted"/>
<keyword evidence="3" id="KW-1185">Reference proteome</keyword>
<dbReference type="AlphaFoldDB" id="K0R705"/>
<reference evidence="2 3" key="1">
    <citation type="journal article" date="2012" name="Genome Biol.">
        <title>Genome and low-iron response of an oceanic diatom adapted to chronic iron limitation.</title>
        <authorList>
            <person name="Lommer M."/>
            <person name="Specht M."/>
            <person name="Roy A.S."/>
            <person name="Kraemer L."/>
            <person name="Andreson R."/>
            <person name="Gutowska M.A."/>
            <person name="Wolf J."/>
            <person name="Bergner S.V."/>
            <person name="Schilhabel M.B."/>
            <person name="Klostermeier U.C."/>
            <person name="Beiko R.G."/>
            <person name="Rosenstiel P."/>
            <person name="Hippler M."/>
            <person name="Laroche J."/>
        </authorList>
    </citation>
    <scope>NUCLEOTIDE SEQUENCE [LARGE SCALE GENOMIC DNA]</scope>
    <source>
        <strain evidence="2 3">CCMP1005</strain>
    </source>
</reference>
<evidence type="ECO:0000313" key="3">
    <source>
        <dbReference type="Proteomes" id="UP000266841"/>
    </source>
</evidence>
<evidence type="ECO:0000256" key="1">
    <source>
        <dbReference type="SAM" id="MobiDB-lite"/>
    </source>
</evidence>
<feature type="compositionally biased region" description="Basic residues" evidence="1">
    <location>
        <begin position="169"/>
        <end position="192"/>
    </location>
</feature>
<feature type="non-terminal residue" evidence="2">
    <location>
        <position position="1"/>
    </location>
</feature>
<sequence>LSAFDMGDDTVAKYDKVRKAVSLADLPASKKSKDNTVGAGHVAKTMDPLLVEAVEVLNKEWVGLFFVIGVSWLDIDDDKLNFCSNLWKKRSRPLSMDRAASGTSPAKRKRVSNATDQSNSSSSPRKRSRLQGSPVRRILDRNRKERRSMRINSAAATVGADDDTPALRGGKKRKPKAKPKAPKKLKRKRSRK</sequence>
<evidence type="ECO:0000313" key="2">
    <source>
        <dbReference type="EMBL" id="EJK44481.1"/>
    </source>
</evidence>
<protein>
    <submittedName>
        <fullName evidence="2">Uncharacterized protein</fullName>
    </submittedName>
</protein>
<feature type="region of interest" description="Disordered" evidence="1">
    <location>
        <begin position="93"/>
        <end position="192"/>
    </location>
</feature>
<dbReference type="Proteomes" id="UP000266841">
    <property type="component" value="Unassembled WGS sequence"/>
</dbReference>
<accession>K0R705</accession>
<gene>
    <name evidence="2" type="ORF">THAOC_36973</name>
</gene>
<name>K0R705_THAOC</name>
<organism evidence="2 3">
    <name type="scientific">Thalassiosira oceanica</name>
    <name type="common">Marine diatom</name>
    <dbReference type="NCBI Taxonomy" id="159749"/>
    <lineage>
        <taxon>Eukaryota</taxon>
        <taxon>Sar</taxon>
        <taxon>Stramenopiles</taxon>
        <taxon>Ochrophyta</taxon>
        <taxon>Bacillariophyta</taxon>
        <taxon>Coscinodiscophyceae</taxon>
        <taxon>Thalassiosirophycidae</taxon>
        <taxon>Thalassiosirales</taxon>
        <taxon>Thalassiosiraceae</taxon>
        <taxon>Thalassiosira</taxon>
    </lineage>
</organism>
<comment type="caution">
    <text evidence="2">The sequence shown here is derived from an EMBL/GenBank/DDBJ whole genome shotgun (WGS) entry which is preliminary data.</text>
</comment>
<dbReference type="EMBL" id="AGNL01049630">
    <property type="protein sequence ID" value="EJK44481.1"/>
    <property type="molecule type" value="Genomic_DNA"/>
</dbReference>